<dbReference type="AlphaFoldDB" id="A0A0G4GTA5"/>
<protein>
    <submittedName>
        <fullName evidence="2">Uncharacterized protein</fullName>
    </submittedName>
</protein>
<gene>
    <name evidence="2" type="ORF">Cvel_23306</name>
</gene>
<dbReference type="InterPro" id="IPR027417">
    <property type="entry name" value="P-loop_NTPase"/>
</dbReference>
<dbReference type="VEuPathDB" id="CryptoDB:Cvel_23306"/>
<name>A0A0G4GTA5_9ALVE</name>
<reference evidence="2" key="1">
    <citation type="submission" date="2014-11" db="EMBL/GenBank/DDBJ databases">
        <authorList>
            <person name="Otto D Thomas"/>
            <person name="Naeem Raeece"/>
        </authorList>
    </citation>
    <scope>NUCLEOTIDE SEQUENCE</scope>
</reference>
<evidence type="ECO:0000313" key="2">
    <source>
        <dbReference type="EMBL" id="CEM33964.1"/>
    </source>
</evidence>
<accession>A0A0G4GTA5</accession>
<feature type="region of interest" description="Disordered" evidence="1">
    <location>
        <begin position="537"/>
        <end position="558"/>
    </location>
</feature>
<evidence type="ECO:0000256" key="1">
    <source>
        <dbReference type="SAM" id="MobiDB-lite"/>
    </source>
</evidence>
<sequence>MHPVEKEKNGEDDLFERVENALKRPNKINEDSPIAVHRVEVSCDDPRFLPFETEGLVLVDMPGFSEPSMDRKVLEAIKNHYTLRNDCITVLVQKSDSGVGMTASNQAFLDELSKQGMENDGRHLLIIFNQCDRFIDNLYSDQEKLGKDFKEEGNRRLQKLIGQAKKYYPQCTVVTIGAMKQDKRRPLKLHPAFVDHLRRTIDAMAARKHADMDYGKILTTAAEERKVIVDSIISSRQANGSSEESLHDVSEIKYEFRRIGADMKNRLHTTSAFFTKLQGDAMAILEAETSSCNASEGTKTAFAKRLLDKCVPSLKWLLRDSQAEEMKHVRSDLFLRLVQSGAVERLFDRVPNSVPDKESLRKLVTKGLDKYLEGCDIEITHGVYTEALTGLGATFGALSFGLLCLALGPAGWVAGTSVAGATTLGVAVHKGWTVAEVQHDIVNSFLKEAFCLLKKKCLLFEAFGDSKLPELDLEALKVEIAEGVVTNGVSKEARDKIVKISNMVDEAYAQVKAKSADLERLSAEAPSLWLLDETYTNESDAAPQPPKGPNAFTNDESDKLRKVVGDLYVKYSEEQDPAAQAELLRRIDTLTSLLNGGSKT</sequence>
<dbReference type="Gene3D" id="3.40.50.300">
    <property type="entry name" value="P-loop containing nucleotide triphosphate hydrolases"/>
    <property type="match status" value="1"/>
</dbReference>
<proteinExistence type="predicted"/>
<dbReference type="SUPFAM" id="SSF52540">
    <property type="entry name" value="P-loop containing nucleoside triphosphate hydrolases"/>
    <property type="match status" value="1"/>
</dbReference>
<dbReference type="EMBL" id="CDMZ01001532">
    <property type="protein sequence ID" value="CEM33964.1"/>
    <property type="molecule type" value="Genomic_DNA"/>
</dbReference>
<organism evidence="2">
    <name type="scientific">Chromera velia CCMP2878</name>
    <dbReference type="NCBI Taxonomy" id="1169474"/>
    <lineage>
        <taxon>Eukaryota</taxon>
        <taxon>Sar</taxon>
        <taxon>Alveolata</taxon>
        <taxon>Colpodellida</taxon>
        <taxon>Chromeraceae</taxon>
        <taxon>Chromera</taxon>
    </lineage>
</organism>